<name>A0A9Q8LDB7_PASFU</name>
<gene>
    <name evidence="2" type="ORF">CLAFUR5_02488</name>
</gene>
<dbReference type="EMBL" id="CP090164">
    <property type="protein sequence ID" value="UJO14603.1"/>
    <property type="molecule type" value="Genomic_DNA"/>
</dbReference>
<sequence length="115" mass="12793">MPRYLKDLKGLSSKENKTQTTAPKTTQAIINTTTSTTLPASSAPTDQLQYLRYSLPSSTLKPPAKMQLTTMNACDRKIYTGCEIQRKIYTGCEVQKKIYTGCTVQKKIYTGCTVN</sequence>
<dbReference type="GeneID" id="71982366"/>
<protein>
    <submittedName>
        <fullName evidence="2">Uncharacterized protein</fullName>
    </submittedName>
</protein>
<dbReference type="KEGG" id="ffu:CLAFUR5_02488"/>
<evidence type="ECO:0000313" key="3">
    <source>
        <dbReference type="Proteomes" id="UP000756132"/>
    </source>
</evidence>
<organism evidence="2 3">
    <name type="scientific">Passalora fulva</name>
    <name type="common">Tomato leaf mold</name>
    <name type="synonym">Cladosporium fulvum</name>
    <dbReference type="NCBI Taxonomy" id="5499"/>
    <lineage>
        <taxon>Eukaryota</taxon>
        <taxon>Fungi</taxon>
        <taxon>Dikarya</taxon>
        <taxon>Ascomycota</taxon>
        <taxon>Pezizomycotina</taxon>
        <taxon>Dothideomycetes</taxon>
        <taxon>Dothideomycetidae</taxon>
        <taxon>Mycosphaerellales</taxon>
        <taxon>Mycosphaerellaceae</taxon>
        <taxon>Fulvia</taxon>
    </lineage>
</organism>
<keyword evidence="3" id="KW-1185">Reference proteome</keyword>
<evidence type="ECO:0000256" key="1">
    <source>
        <dbReference type="SAM" id="MobiDB-lite"/>
    </source>
</evidence>
<evidence type="ECO:0000313" key="2">
    <source>
        <dbReference type="EMBL" id="UJO14603.1"/>
    </source>
</evidence>
<feature type="compositionally biased region" description="Low complexity" evidence="1">
    <location>
        <begin position="18"/>
        <end position="28"/>
    </location>
</feature>
<dbReference type="OrthoDB" id="10605253at2759"/>
<reference evidence="2" key="2">
    <citation type="journal article" date="2022" name="Microb. Genom.">
        <title>A chromosome-scale genome assembly of the tomato pathogen Cladosporium fulvum reveals a compartmentalized genome architecture and the presence of a dispensable chromosome.</title>
        <authorList>
            <person name="Zaccaron A.Z."/>
            <person name="Chen L.H."/>
            <person name="Samaras A."/>
            <person name="Stergiopoulos I."/>
        </authorList>
    </citation>
    <scope>NUCLEOTIDE SEQUENCE</scope>
    <source>
        <strain evidence="2">Race5_Kim</strain>
    </source>
</reference>
<proteinExistence type="predicted"/>
<accession>A0A9Q8LDB7</accession>
<reference evidence="2" key="1">
    <citation type="submission" date="2021-12" db="EMBL/GenBank/DDBJ databases">
        <authorList>
            <person name="Zaccaron A."/>
            <person name="Stergiopoulos I."/>
        </authorList>
    </citation>
    <scope>NUCLEOTIDE SEQUENCE</scope>
    <source>
        <strain evidence="2">Race5_Kim</strain>
    </source>
</reference>
<dbReference type="RefSeq" id="XP_047758969.1">
    <property type="nucleotide sequence ID" value="XM_047901636.1"/>
</dbReference>
<dbReference type="Proteomes" id="UP000756132">
    <property type="component" value="Chromosome 2"/>
</dbReference>
<dbReference type="AlphaFoldDB" id="A0A9Q8LDB7"/>
<feature type="region of interest" description="Disordered" evidence="1">
    <location>
        <begin position="9"/>
        <end position="28"/>
    </location>
</feature>